<feature type="transmembrane region" description="Helical" evidence="1">
    <location>
        <begin position="66"/>
        <end position="83"/>
    </location>
</feature>
<feature type="transmembrane region" description="Helical" evidence="1">
    <location>
        <begin position="157"/>
        <end position="179"/>
    </location>
</feature>
<dbReference type="RefSeq" id="WP_264069599.1">
    <property type="nucleotide sequence ID" value="NZ_JACKTY010000033.1"/>
</dbReference>
<gene>
    <name evidence="2" type="ORF">H7J73_20815</name>
</gene>
<feature type="transmembrane region" description="Helical" evidence="1">
    <location>
        <begin position="33"/>
        <end position="54"/>
    </location>
</feature>
<keyword evidence="3" id="KW-1185">Reference proteome</keyword>
<organism evidence="2 3">
    <name type="scientific">Mycolicibacterium komossense</name>
    <dbReference type="NCBI Taxonomy" id="1779"/>
    <lineage>
        <taxon>Bacteria</taxon>
        <taxon>Bacillati</taxon>
        <taxon>Actinomycetota</taxon>
        <taxon>Actinomycetes</taxon>
        <taxon>Mycobacteriales</taxon>
        <taxon>Mycobacteriaceae</taxon>
        <taxon>Mycolicibacterium</taxon>
    </lineage>
</organism>
<keyword evidence="1" id="KW-0472">Membrane</keyword>
<evidence type="ECO:0000256" key="1">
    <source>
        <dbReference type="SAM" id="Phobius"/>
    </source>
</evidence>
<feature type="transmembrane region" description="Helical" evidence="1">
    <location>
        <begin position="95"/>
        <end position="115"/>
    </location>
</feature>
<accession>A0ABT3CG56</accession>
<sequence length="215" mass="22934">MIADLTLRWVVTILFALSFAECLYALAAGHRKWTHAVGHALHLVMAAAMIVMAWPIGMELPNRPPMAFFLLATLWFGGMAALGSPGPVERLGNEYHAVMMGAMAWMYAVMDGALLPGGTDGSPGGDVPSASMPGMPGMAMPSATTSGHPAEPQWITAVNWMVTVGFAIAAVWWLYRYVVQRRKDSTADCGLLAHAGTLCQSFMAAGMAIMFGVML</sequence>
<protein>
    <submittedName>
        <fullName evidence="2">DUF5134 domain-containing protein</fullName>
    </submittedName>
</protein>
<evidence type="ECO:0000313" key="3">
    <source>
        <dbReference type="Proteomes" id="UP001526201"/>
    </source>
</evidence>
<proteinExistence type="predicted"/>
<dbReference type="Proteomes" id="UP001526201">
    <property type="component" value="Unassembled WGS sequence"/>
</dbReference>
<evidence type="ECO:0000313" key="2">
    <source>
        <dbReference type="EMBL" id="MCV7228459.1"/>
    </source>
</evidence>
<feature type="transmembrane region" description="Helical" evidence="1">
    <location>
        <begin position="6"/>
        <end position="26"/>
    </location>
</feature>
<keyword evidence="1" id="KW-0812">Transmembrane</keyword>
<name>A0ABT3CG56_9MYCO</name>
<comment type="caution">
    <text evidence="2">The sequence shown here is derived from an EMBL/GenBank/DDBJ whole genome shotgun (WGS) entry which is preliminary data.</text>
</comment>
<feature type="transmembrane region" description="Helical" evidence="1">
    <location>
        <begin position="191"/>
        <end position="214"/>
    </location>
</feature>
<reference evidence="2 3" key="1">
    <citation type="journal article" date="2022" name="BMC Genomics">
        <title>Comparative genome analysis of mycobacteria focusing on tRNA and non-coding RNA.</title>
        <authorList>
            <person name="Behra P.R.K."/>
            <person name="Pettersson B.M.F."/>
            <person name="Ramesh M."/>
            <person name="Das S."/>
            <person name="Dasgupta S."/>
            <person name="Kirsebom L.A."/>
        </authorList>
    </citation>
    <scope>NUCLEOTIDE SEQUENCE [LARGE SCALE GENOMIC DNA]</scope>
    <source>
        <strain evidence="2 3">DSM 44078</strain>
    </source>
</reference>
<keyword evidence="1" id="KW-1133">Transmembrane helix</keyword>
<dbReference type="EMBL" id="JACKTY010000033">
    <property type="protein sequence ID" value="MCV7228459.1"/>
    <property type="molecule type" value="Genomic_DNA"/>
</dbReference>
<dbReference type="Pfam" id="PF17197">
    <property type="entry name" value="DUF5134"/>
    <property type="match status" value="1"/>
</dbReference>
<dbReference type="InterPro" id="IPR033458">
    <property type="entry name" value="DUF5134"/>
</dbReference>